<comment type="caution">
    <text evidence="1">The sequence shown here is derived from an EMBL/GenBank/DDBJ whole genome shotgun (WGS) entry which is preliminary data.</text>
</comment>
<sequence length="127" mass="13347">MGAPGQQDRAAVGCARAWGCSCGDGRLAADCVNHVASQHVEFLGEPYGPDATSQAAFPLFPDRRGGTVTEETVFKLVESLAELMDFSTLDDSGHRCFGGCESPGPSGSRLWASLWTRSRPSAGGSPR</sequence>
<dbReference type="EMBL" id="CAUYUJ010013113">
    <property type="protein sequence ID" value="CAK0835557.1"/>
    <property type="molecule type" value="Genomic_DNA"/>
</dbReference>
<gene>
    <name evidence="1" type="ORF">PCOR1329_LOCUS32390</name>
</gene>
<organism evidence="1 2">
    <name type="scientific">Prorocentrum cordatum</name>
    <dbReference type="NCBI Taxonomy" id="2364126"/>
    <lineage>
        <taxon>Eukaryota</taxon>
        <taxon>Sar</taxon>
        <taxon>Alveolata</taxon>
        <taxon>Dinophyceae</taxon>
        <taxon>Prorocentrales</taxon>
        <taxon>Prorocentraceae</taxon>
        <taxon>Prorocentrum</taxon>
    </lineage>
</organism>
<dbReference type="Proteomes" id="UP001189429">
    <property type="component" value="Unassembled WGS sequence"/>
</dbReference>
<protein>
    <submittedName>
        <fullName evidence="1">Uncharacterized protein</fullName>
    </submittedName>
</protein>
<keyword evidence="2" id="KW-1185">Reference proteome</keyword>
<evidence type="ECO:0000313" key="1">
    <source>
        <dbReference type="EMBL" id="CAK0835557.1"/>
    </source>
</evidence>
<name>A0ABN9STE2_9DINO</name>
<reference evidence="1" key="1">
    <citation type="submission" date="2023-10" db="EMBL/GenBank/DDBJ databases">
        <authorList>
            <person name="Chen Y."/>
            <person name="Shah S."/>
            <person name="Dougan E. K."/>
            <person name="Thang M."/>
            <person name="Chan C."/>
        </authorList>
    </citation>
    <scope>NUCLEOTIDE SEQUENCE [LARGE SCALE GENOMIC DNA]</scope>
</reference>
<proteinExistence type="predicted"/>
<accession>A0ABN9STE2</accession>
<evidence type="ECO:0000313" key="2">
    <source>
        <dbReference type="Proteomes" id="UP001189429"/>
    </source>
</evidence>